<dbReference type="RefSeq" id="WP_149102225.1">
    <property type="nucleotide sequence ID" value="NZ_VTFT01000001.1"/>
</dbReference>
<evidence type="ECO:0000313" key="4">
    <source>
        <dbReference type="EMBL" id="TYT25675.1"/>
    </source>
</evidence>
<organism evidence="4 5">
    <name type="scientific">Luteimonas viscosa</name>
    <dbReference type="NCBI Taxonomy" id="1132694"/>
    <lineage>
        <taxon>Bacteria</taxon>
        <taxon>Pseudomonadati</taxon>
        <taxon>Pseudomonadota</taxon>
        <taxon>Gammaproteobacteria</taxon>
        <taxon>Lysobacterales</taxon>
        <taxon>Lysobacteraceae</taxon>
        <taxon>Luteimonas</taxon>
    </lineage>
</organism>
<dbReference type="PANTHER" id="PTHR34406">
    <property type="entry name" value="PROTEIN YCEI"/>
    <property type="match status" value="1"/>
</dbReference>
<accession>A0A5D4XNZ6</accession>
<feature type="region of interest" description="Disordered" evidence="1">
    <location>
        <begin position="195"/>
        <end position="252"/>
    </location>
</feature>
<feature type="signal peptide" evidence="2">
    <location>
        <begin position="1"/>
        <end position="22"/>
    </location>
</feature>
<dbReference type="Pfam" id="PF04264">
    <property type="entry name" value="YceI"/>
    <property type="match status" value="1"/>
</dbReference>
<feature type="domain" description="Lipid/polyisoprenoid-binding YceI-like" evidence="3">
    <location>
        <begin position="29"/>
        <end position="194"/>
    </location>
</feature>
<feature type="compositionally biased region" description="Pro residues" evidence="1">
    <location>
        <begin position="239"/>
        <end position="252"/>
    </location>
</feature>
<keyword evidence="2" id="KW-0732">Signal</keyword>
<dbReference type="Proteomes" id="UP000324973">
    <property type="component" value="Unassembled WGS sequence"/>
</dbReference>
<protein>
    <submittedName>
        <fullName evidence="4">Polyisoprenoid-binding protein</fullName>
    </submittedName>
</protein>
<keyword evidence="5" id="KW-1185">Reference proteome</keyword>
<comment type="caution">
    <text evidence="4">The sequence shown here is derived from an EMBL/GenBank/DDBJ whole genome shotgun (WGS) entry which is preliminary data.</text>
</comment>
<dbReference type="OrthoDB" id="9811006at2"/>
<evidence type="ECO:0000256" key="2">
    <source>
        <dbReference type="SAM" id="SignalP"/>
    </source>
</evidence>
<sequence>MLRTPRLWLFAILWLLSAPGGAARAQPAPYALDPVHTRILVAIDHAGFSSALGTVSGATGTLWFDTAGWTGAQVVVEIPLGRLDFGDEDWNRATLARNLLDAQAHPVATFASTRIEPLDERSAIVHGVLRLRGVEREVALHVVRNAARRHPLPPFRRTVGFSATTVLSRADFGITAWKSVIGDAVELRIEAEATRTRLPAGTTPPADDASPAETAATEAHEPDLLPEPGPEERQEPDPANVPSPPPVQEPAP</sequence>
<evidence type="ECO:0000256" key="1">
    <source>
        <dbReference type="SAM" id="MobiDB-lite"/>
    </source>
</evidence>
<proteinExistence type="predicted"/>
<dbReference type="AlphaFoldDB" id="A0A5D4XNZ6"/>
<evidence type="ECO:0000313" key="5">
    <source>
        <dbReference type="Proteomes" id="UP000324973"/>
    </source>
</evidence>
<dbReference type="Gene3D" id="2.40.128.110">
    <property type="entry name" value="Lipid/polyisoprenoid-binding, YceI-like"/>
    <property type="match status" value="1"/>
</dbReference>
<dbReference type="SMART" id="SM00867">
    <property type="entry name" value="YceI"/>
    <property type="match status" value="1"/>
</dbReference>
<dbReference type="InterPro" id="IPR007372">
    <property type="entry name" value="Lipid/polyisoprenoid-bd_YceI"/>
</dbReference>
<reference evidence="4 5" key="1">
    <citation type="submission" date="2019-08" db="EMBL/GenBank/DDBJ databases">
        <title>Luteimonas viscosus sp. nov., isolated from soil of a sunflower field.</title>
        <authorList>
            <person name="Jianli Z."/>
            <person name="Ying Z."/>
        </authorList>
    </citation>
    <scope>NUCLEOTIDE SEQUENCE [LARGE SCALE GENOMIC DNA]</scope>
    <source>
        <strain evidence="4 5">XBU10</strain>
    </source>
</reference>
<dbReference type="SUPFAM" id="SSF101874">
    <property type="entry name" value="YceI-like"/>
    <property type="match status" value="1"/>
</dbReference>
<feature type="compositionally biased region" description="Low complexity" evidence="1">
    <location>
        <begin position="199"/>
        <end position="217"/>
    </location>
</feature>
<gene>
    <name evidence="4" type="ORF">FZO89_05060</name>
</gene>
<evidence type="ECO:0000259" key="3">
    <source>
        <dbReference type="SMART" id="SM00867"/>
    </source>
</evidence>
<name>A0A5D4XNZ6_9GAMM</name>
<feature type="chain" id="PRO_5022974866" evidence="2">
    <location>
        <begin position="23"/>
        <end position="252"/>
    </location>
</feature>
<dbReference type="EMBL" id="VTFT01000001">
    <property type="protein sequence ID" value="TYT25675.1"/>
    <property type="molecule type" value="Genomic_DNA"/>
</dbReference>
<dbReference type="PANTHER" id="PTHR34406:SF1">
    <property type="entry name" value="PROTEIN YCEI"/>
    <property type="match status" value="1"/>
</dbReference>
<dbReference type="InterPro" id="IPR036761">
    <property type="entry name" value="TTHA0802/YceI-like_sf"/>
</dbReference>